<keyword evidence="2" id="KW-0813">Transport</keyword>
<sequence>MKKYSLISLAKALAELSSEKMSADKESKAIDGFIRILQQHGMLSKSDKIINLAKDYLLQKKGNNVAVIKTSRPINDSQKKLATSFLKSGDKISYETDPNLIAGMKITINDEKQLDFSLRRKLEETFSPR</sequence>
<evidence type="ECO:0000313" key="8">
    <source>
        <dbReference type="Proteomes" id="UP000176421"/>
    </source>
</evidence>
<name>A0A1G2HZA4_9BACT</name>
<proteinExistence type="predicted"/>
<comment type="subcellular location">
    <subcellularLocation>
        <location evidence="1">Membrane</location>
    </subcellularLocation>
</comment>
<dbReference type="InterPro" id="IPR000711">
    <property type="entry name" value="ATPase_OSCP/dsu"/>
</dbReference>
<protein>
    <submittedName>
        <fullName evidence="7">Uncharacterized protein</fullName>
    </submittedName>
</protein>
<dbReference type="GO" id="GO:0046933">
    <property type="term" value="F:proton-transporting ATP synthase activity, rotational mechanism"/>
    <property type="evidence" value="ECO:0007669"/>
    <property type="project" value="InterPro"/>
</dbReference>
<dbReference type="EMBL" id="MHOS01000043">
    <property type="protein sequence ID" value="OGZ67138.1"/>
    <property type="molecule type" value="Genomic_DNA"/>
</dbReference>
<dbReference type="AlphaFoldDB" id="A0A1G2HZA4"/>
<evidence type="ECO:0000256" key="1">
    <source>
        <dbReference type="ARBA" id="ARBA00004370"/>
    </source>
</evidence>
<accession>A0A1G2HZA4</accession>
<comment type="caution">
    <text evidence="7">The sequence shown here is derived from an EMBL/GenBank/DDBJ whole genome shotgun (WGS) entry which is preliminary data.</text>
</comment>
<keyword evidence="4" id="KW-0406">Ion transport</keyword>
<evidence type="ECO:0000256" key="5">
    <source>
        <dbReference type="ARBA" id="ARBA00023136"/>
    </source>
</evidence>
<evidence type="ECO:0000313" key="7">
    <source>
        <dbReference type="EMBL" id="OGZ67138.1"/>
    </source>
</evidence>
<evidence type="ECO:0000256" key="3">
    <source>
        <dbReference type="ARBA" id="ARBA00022781"/>
    </source>
</evidence>
<keyword evidence="5" id="KW-0472">Membrane</keyword>
<evidence type="ECO:0000256" key="4">
    <source>
        <dbReference type="ARBA" id="ARBA00023065"/>
    </source>
</evidence>
<evidence type="ECO:0000256" key="6">
    <source>
        <dbReference type="ARBA" id="ARBA00023310"/>
    </source>
</evidence>
<evidence type="ECO:0000256" key="2">
    <source>
        <dbReference type="ARBA" id="ARBA00022448"/>
    </source>
</evidence>
<dbReference type="STRING" id="1802206.A3D35_02865"/>
<dbReference type="Pfam" id="PF00213">
    <property type="entry name" value="OSCP"/>
    <property type="match status" value="1"/>
</dbReference>
<dbReference type="GO" id="GO:0016020">
    <property type="term" value="C:membrane"/>
    <property type="evidence" value="ECO:0007669"/>
    <property type="project" value="UniProtKB-SubCell"/>
</dbReference>
<keyword evidence="3" id="KW-0375">Hydrogen ion transport</keyword>
<keyword evidence="6" id="KW-0066">ATP synthesis</keyword>
<reference evidence="7 8" key="1">
    <citation type="journal article" date="2016" name="Nat. Commun.">
        <title>Thousands of microbial genomes shed light on interconnected biogeochemical processes in an aquifer system.</title>
        <authorList>
            <person name="Anantharaman K."/>
            <person name="Brown C.T."/>
            <person name="Hug L.A."/>
            <person name="Sharon I."/>
            <person name="Castelle C.J."/>
            <person name="Probst A.J."/>
            <person name="Thomas B.C."/>
            <person name="Singh A."/>
            <person name="Wilkins M.J."/>
            <person name="Karaoz U."/>
            <person name="Brodie E.L."/>
            <person name="Williams K.H."/>
            <person name="Hubbard S.S."/>
            <person name="Banfield J.F."/>
        </authorList>
    </citation>
    <scope>NUCLEOTIDE SEQUENCE [LARGE SCALE GENOMIC DNA]</scope>
</reference>
<dbReference type="Proteomes" id="UP000176421">
    <property type="component" value="Unassembled WGS sequence"/>
</dbReference>
<organism evidence="7 8">
    <name type="scientific">Candidatus Staskawiczbacteria bacterium RIFCSPHIGHO2_02_FULL_34_9</name>
    <dbReference type="NCBI Taxonomy" id="1802206"/>
    <lineage>
        <taxon>Bacteria</taxon>
        <taxon>Candidatus Staskawicziibacteriota</taxon>
    </lineage>
</organism>
<gene>
    <name evidence="7" type="ORF">A3D35_02865</name>
</gene>